<comment type="function">
    <text evidence="8">Converts heme B (protoheme IX) to heme O by substitution of the vinyl group on carbon 2 of heme B porphyrin ring with a hydroxyethyl farnesyl side group.</text>
</comment>
<evidence type="ECO:0000256" key="5">
    <source>
        <dbReference type="ARBA" id="ARBA00023133"/>
    </source>
</evidence>
<dbReference type="UniPathway" id="UPA00834">
    <property type="reaction ID" value="UER00712"/>
</dbReference>
<comment type="catalytic activity">
    <reaction evidence="7 8">
        <text>heme b + (2E,6E)-farnesyl diphosphate + H2O = Fe(II)-heme o + diphosphate</text>
        <dbReference type="Rhea" id="RHEA:28070"/>
        <dbReference type="ChEBI" id="CHEBI:15377"/>
        <dbReference type="ChEBI" id="CHEBI:33019"/>
        <dbReference type="ChEBI" id="CHEBI:60344"/>
        <dbReference type="ChEBI" id="CHEBI:60530"/>
        <dbReference type="ChEBI" id="CHEBI:175763"/>
        <dbReference type="EC" id="2.5.1.141"/>
    </reaction>
</comment>
<dbReference type="GO" id="GO:0005886">
    <property type="term" value="C:plasma membrane"/>
    <property type="evidence" value="ECO:0007669"/>
    <property type="project" value="UniProtKB-SubCell"/>
</dbReference>
<dbReference type="AlphaFoldDB" id="A0A0K2SFT5"/>
<dbReference type="RefSeq" id="WP_068132910.1">
    <property type="nucleotide sequence ID" value="NZ_AP014924.1"/>
</dbReference>
<dbReference type="EC" id="2.5.1.141" evidence="8"/>
<evidence type="ECO:0000256" key="4">
    <source>
        <dbReference type="ARBA" id="ARBA00022989"/>
    </source>
</evidence>
<evidence type="ECO:0000256" key="1">
    <source>
        <dbReference type="ARBA" id="ARBA00004141"/>
    </source>
</evidence>
<dbReference type="GO" id="GO:0008495">
    <property type="term" value="F:protoheme IX farnesyltransferase activity"/>
    <property type="evidence" value="ECO:0007669"/>
    <property type="project" value="UniProtKB-UniRule"/>
</dbReference>
<dbReference type="PANTHER" id="PTHR43448">
    <property type="entry name" value="PROTOHEME IX FARNESYLTRANSFERASE, MITOCHONDRIAL"/>
    <property type="match status" value="1"/>
</dbReference>
<evidence type="ECO:0000256" key="3">
    <source>
        <dbReference type="ARBA" id="ARBA00022692"/>
    </source>
</evidence>
<dbReference type="NCBIfam" id="NF003349">
    <property type="entry name" value="PRK04375.1-2"/>
    <property type="match status" value="1"/>
</dbReference>
<dbReference type="OrthoDB" id="9814417at2"/>
<dbReference type="PATRIC" id="fig|1555112.3.peg.112"/>
<organism evidence="9 10">
    <name type="scientific">Limnochorda pilosa</name>
    <dbReference type="NCBI Taxonomy" id="1555112"/>
    <lineage>
        <taxon>Bacteria</taxon>
        <taxon>Bacillati</taxon>
        <taxon>Bacillota</taxon>
        <taxon>Limnochordia</taxon>
        <taxon>Limnochordales</taxon>
        <taxon>Limnochordaceae</taxon>
        <taxon>Limnochorda</taxon>
    </lineage>
</organism>
<feature type="transmembrane region" description="Helical" evidence="8">
    <location>
        <begin position="55"/>
        <end position="79"/>
    </location>
</feature>
<feature type="transmembrane region" description="Helical" evidence="8">
    <location>
        <begin position="225"/>
        <end position="245"/>
    </location>
</feature>
<dbReference type="PROSITE" id="PS00943">
    <property type="entry name" value="UBIA"/>
    <property type="match status" value="1"/>
</dbReference>
<keyword evidence="6 8" id="KW-0472">Membrane</keyword>
<comment type="subunit">
    <text evidence="8">Interacts with CtaA.</text>
</comment>
<dbReference type="InterPro" id="IPR044878">
    <property type="entry name" value="UbiA_sf"/>
</dbReference>
<feature type="transmembrane region" description="Helical" evidence="8">
    <location>
        <begin position="127"/>
        <end position="146"/>
    </location>
</feature>
<feature type="transmembrane region" description="Helical" evidence="8">
    <location>
        <begin position="251"/>
        <end position="272"/>
    </location>
</feature>
<accession>A0A0K2SFT5</accession>
<comment type="similarity">
    <text evidence="8">Belongs to the UbiA prenyltransferase family. Protoheme IX farnesyltransferase subfamily.</text>
</comment>
<feature type="transmembrane region" description="Helical" evidence="8">
    <location>
        <begin position="100"/>
        <end position="121"/>
    </location>
</feature>
<keyword evidence="5 8" id="KW-0350">Heme biosynthesis</keyword>
<feature type="transmembrane region" description="Helical" evidence="8">
    <location>
        <begin position="179"/>
        <end position="204"/>
    </location>
</feature>
<evidence type="ECO:0000256" key="2">
    <source>
        <dbReference type="ARBA" id="ARBA00022679"/>
    </source>
</evidence>
<proteinExistence type="inferred from homology"/>
<comment type="subcellular location">
    <subcellularLocation>
        <location evidence="8">Cell membrane</location>
        <topology evidence="8">Multi-pass membrane protein</topology>
    </subcellularLocation>
    <subcellularLocation>
        <location evidence="1">Membrane</location>
        <topology evidence="1">Multi-pass membrane protein</topology>
    </subcellularLocation>
</comment>
<evidence type="ECO:0000256" key="7">
    <source>
        <dbReference type="ARBA" id="ARBA00047690"/>
    </source>
</evidence>
<name>A0A0K2SFT5_LIMPI</name>
<dbReference type="InterPro" id="IPR006369">
    <property type="entry name" value="Protohaem_IX_farnesylTrfase"/>
</dbReference>
<evidence type="ECO:0000256" key="6">
    <source>
        <dbReference type="ARBA" id="ARBA00023136"/>
    </source>
</evidence>
<keyword evidence="8" id="KW-1003">Cell membrane</keyword>
<dbReference type="Gene3D" id="1.10.357.140">
    <property type="entry name" value="UbiA prenyltransferase"/>
    <property type="match status" value="1"/>
</dbReference>
<keyword evidence="3 8" id="KW-0812">Transmembrane</keyword>
<dbReference type="InterPro" id="IPR030470">
    <property type="entry name" value="UbiA_prenylTrfase_CS"/>
</dbReference>
<gene>
    <name evidence="8" type="primary">ctaB</name>
    <name evidence="9" type="ORF">LIP_0109</name>
</gene>
<comment type="pathway">
    <text evidence="8">Porphyrin-containing compound metabolism; heme O biosynthesis; heme O from protoheme: step 1/1.</text>
</comment>
<evidence type="ECO:0000313" key="10">
    <source>
        <dbReference type="Proteomes" id="UP000065807"/>
    </source>
</evidence>
<dbReference type="CDD" id="cd13957">
    <property type="entry name" value="PT_UbiA_Cox10"/>
    <property type="match status" value="1"/>
</dbReference>
<dbReference type="KEGG" id="lpil:LIP_0109"/>
<protein>
    <recommendedName>
        <fullName evidence="8">Protoheme IX farnesyltransferase</fullName>
        <ecNumber evidence="8">2.5.1.141</ecNumber>
    </recommendedName>
    <alternativeName>
        <fullName evidence="8">Heme B farnesyltransferase</fullName>
    </alternativeName>
    <alternativeName>
        <fullName evidence="8">Heme O synthase</fullName>
    </alternativeName>
</protein>
<reference evidence="10" key="2">
    <citation type="journal article" date="2016" name="Int. J. Syst. Evol. Microbiol.">
        <title>Complete genome sequence and cell structure of Limnochorda pilosa, a Gram-negative spore-former within the phylum Firmicutes.</title>
        <authorList>
            <person name="Watanabe M."/>
            <person name="Kojima H."/>
            <person name="Fukui M."/>
        </authorList>
    </citation>
    <scope>NUCLEOTIDE SEQUENCE [LARGE SCALE GENOMIC DNA]</scope>
    <source>
        <strain evidence="10">HC45</strain>
    </source>
</reference>
<sequence length="306" mass="32443">MREITAPLAAASVVRPRASGSLRDYLAVTKPRHVIPSTLTAWIGMALALDRPLPAGLVVATLAGTALAVAASHVFNAVLDRDLDALMERTRDRPLPAGRIRVLHALAYATGMAVAALAVVAWGANGLAALLTLGGILFYAGVYTYWLKRRTPWNTLVGGVAGGIPPLIGWAAATGTLSWPAAVLFLIMVVWQPLHFFALSLLVADDYRRAGFPMVVAVQGEQATLNQIAVYSAVLLVLSVLLHLVGVAGATYLAVALVLGAVYVGAALRAVRGGPEQARFWGRWLLRYALVYLTVLLIVAVLDRTV</sequence>
<dbReference type="NCBIfam" id="TIGR01473">
    <property type="entry name" value="cyoE_ctaB"/>
    <property type="match status" value="1"/>
</dbReference>
<dbReference type="STRING" id="1555112.LIP_0109"/>
<evidence type="ECO:0000313" key="9">
    <source>
        <dbReference type="EMBL" id="BAS25966.1"/>
    </source>
</evidence>
<reference evidence="10" key="1">
    <citation type="submission" date="2015-07" db="EMBL/GenBank/DDBJ databases">
        <title>Complete genome sequence and phylogenetic analysis of Limnochorda pilosa.</title>
        <authorList>
            <person name="Watanabe M."/>
            <person name="Kojima H."/>
            <person name="Fukui M."/>
        </authorList>
    </citation>
    <scope>NUCLEOTIDE SEQUENCE [LARGE SCALE GENOMIC DNA]</scope>
    <source>
        <strain evidence="10">HC45</strain>
    </source>
</reference>
<dbReference type="EMBL" id="AP014924">
    <property type="protein sequence ID" value="BAS25966.1"/>
    <property type="molecule type" value="Genomic_DNA"/>
</dbReference>
<keyword evidence="10" id="KW-1185">Reference proteome</keyword>
<dbReference type="GO" id="GO:0048034">
    <property type="term" value="P:heme O biosynthetic process"/>
    <property type="evidence" value="ECO:0007669"/>
    <property type="project" value="UniProtKB-UniRule"/>
</dbReference>
<dbReference type="Proteomes" id="UP000065807">
    <property type="component" value="Chromosome"/>
</dbReference>
<keyword evidence="4 8" id="KW-1133">Transmembrane helix</keyword>
<dbReference type="InterPro" id="IPR000537">
    <property type="entry name" value="UbiA_prenyltransferase"/>
</dbReference>
<dbReference type="PANTHER" id="PTHR43448:SF2">
    <property type="entry name" value="PROTOHEME IX FARNESYLTRANSFERASE, MITOCHONDRIAL"/>
    <property type="match status" value="1"/>
</dbReference>
<evidence type="ECO:0000256" key="8">
    <source>
        <dbReference type="HAMAP-Rule" id="MF_00154"/>
    </source>
</evidence>
<feature type="transmembrane region" description="Helical" evidence="8">
    <location>
        <begin position="153"/>
        <end position="173"/>
    </location>
</feature>
<keyword evidence="2 8" id="KW-0808">Transferase</keyword>
<comment type="miscellaneous">
    <text evidence="8">Carbon 2 of the heme B porphyrin ring is defined according to the Fischer nomenclature.</text>
</comment>
<dbReference type="HAMAP" id="MF_00154">
    <property type="entry name" value="CyoE_CtaB"/>
    <property type="match status" value="1"/>
</dbReference>
<feature type="transmembrane region" description="Helical" evidence="8">
    <location>
        <begin position="284"/>
        <end position="302"/>
    </location>
</feature>
<dbReference type="Pfam" id="PF01040">
    <property type="entry name" value="UbiA"/>
    <property type="match status" value="1"/>
</dbReference>